<dbReference type="InterPro" id="IPR025724">
    <property type="entry name" value="GAG-pre-integrase_dom"/>
</dbReference>
<dbReference type="PROSITE" id="PS50994">
    <property type="entry name" value="INTEGRASE"/>
    <property type="match status" value="1"/>
</dbReference>
<dbReference type="PANTHER" id="PTHR42648">
    <property type="entry name" value="TRANSPOSASE, PUTATIVE-RELATED"/>
    <property type="match status" value="1"/>
</dbReference>
<dbReference type="STRING" id="157652.A0A371HBX4"/>
<reference evidence="3" key="1">
    <citation type="submission" date="2018-05" db="EMBL/GenBank/DDBJ databases">
        <title>Draft genome of Mucuna pruriens seed.</title>
        <authorList>
            <person name="Nnadi N.E."/>
            <person name="Vos R."/>
            <person name="Hasami M.H."/>
            <person name="Devisetty U.K."/>
            <person name="Aguiy J.C."/>
        </authorList>
    </citation>
    <scope>NUCLEOTIDE SEQUENCE [LARGE SCALE GENOMIC DNA]</scope>
    <source>
        <strain evidence="3">JCA_2017</strain>
    </source>
</reference>
<dbReference type="InterPro" id="IPR012337">
    <property type="entry name" value="RNaseH-like_sf"/>
</dbReference>
<proteinExistence type="predicted"/>
<dbReference type="Proteomes" id="UP000257109">
    <property type="component" value="Unassembled WGS sequence"/>
</dbReference>
<dbReference type="Gene3D" id="3.30.420.10">
    <property type="entry name" value="Ribonuclease H-like superfamily/Ribonuclease H"/>
    <property type="match status" value="1"/>
</dbReference>
<dbReference type="GO" id="GO:0015074">
    <property type="term" value="P:DNA integration"/>
    <property type="evidence" value="ECO:0007669"/>
    <property type="project" value="InterPro"/>
</dbReference>
<evidence type="ECO:0000313" key="4">
    <source>
        <dbReference type="Proteomes" id="UP000257109"/>
    </source>
</evidence>
<dbReference type="InterPro" id="IPR057670">
    <property type="entry name" value="SH3_retrovirus"/>
</dbReference>
<dbReference type="InterPro" id="IPR001584">
    <property type="entry name" value="Integrase_cat-core"/>
</dbReference>
<dbReference type="OrthoDB" id="7691805at2759"/>
<dbReference type="SUPFAM" id="SSF53098">
    <property type="entry name" value="Ribonuclease H-like"/>
    <property type="match status" value="1"/>
</dbReference>
<name>A0A371HBX4_MUCPR</name>
<feature type="non-terminal residue" evidence="3">
    <location>
        <position position="1"/>
    </location>
</feature>
<protein>
    <recommendedName>
        <fullName evidence="2">Integrase catalytic domain-containing protein</fullName>
    </recommendedName>
</protein>
<feature type="domain" description="Integrase catalytic" evidence="2">
    <location>
        <begin position="55"/>
        <end position="220"/>
    </location>
</feature>
<dbReference type="GO" id="GO:0003676">
    <property type="term" value="F:nucleic acid binding"/>
    <property type="evidence" value="ECO:0007669"/>
    <property type="project" value="InterPro"/>
</dbReference>
<dbReference type="EMBL" id="QJKJ01003034">
    <property type="protein sequence ID" value="RDY00296.1"/>
    <property type="molecule type" value="Genomic_DNA"/>
</dbReference>
<dbReference type="Pfam" id="PF13976">
    <property type="entry name" value="gag_pre-integrs"/>
    <property type="match status" value="1"/>
</dbReference>
<dbReference type="InterPro" id="IPR039537">
    <property type="entry name" value="Retrotran_Ty1/copia-like"/>
</dbReference>
<feature type="compositionally biased region" description="Basic and acidic residues" evidence="1">
    <location>
        <begin position="309"/>
        <end position="318"/>
    </location>
</feature>
<evidence type="ECO:0000259" key="2">
    <source>
        <dbReference type="PROSITE" id="PS50994"/>
    </source>
</evidence>
<evidence type="ECO:0000313" key="3">
    <source>
        <dbReference type="EMBL" id="RDY00296.1"/>
    </source>
</evidence>
<dbReference type="Pfam" id="PF25597">
    <property type="entry name" value="SH3_retrovirus"/>
    <property type="match status" value="1"/>
</dbReference>
<feature type="region of interest" description="Disordered" evidence="1">
    <location>
        <begin position="283"/>
        <end position="346"/>
    </location>
</feature>
<dbReference type="AlphaFoldDB" id="A0A371HBX4"/>
<keyword evidence="4" id="KW-1185">Reference proteome</keyword>
<accession>A0A371HBX4</accession>
<sequence>MARGEKISKLYWTKALVAKDNTSLWHRRLSHISERGLNCLAKKGMLLGLKNAKFEKCSHCMDGKQTRVSFKKHSPSRKSEFLELVHSDVCGPLKVYTLKLKDQVLEKFKHFQALFERQSGKKVKCIHSYNGGEYYGPFDVYCKQQCIKHEKNPPKTPQLNGFAEKMNKTLIERVRCMLFETRLPKHFWGKALCIAVHIINFSPTVALDTEVTNNIWFGKDCIFIGYGQDEYGYRLYDPILKKLVRSCDVQFMEDRTIEDIDKVNKTTPKKDNNLSEIDMDTADNNVQNGEQHNYVGDQQLGDGFNVPPDAKEEQKMLQDENPGDVPEPPPVQFRRSNRQRQSSTRYTSCEYVTLTNGEELECYQKSMESEERQNA</sequence>
<evidence type="ECO:0000256" key="1">
    <source>
        <dbReference type="SAM" id="MobiDB-lite"/>
    </source>
</evidence>
<gene>
    <name evidence="3" type="ORF">CR513_16554</name>
</gene>
<dbReference type="PANTHER" id="PTHR42648:SF28">
    <property type="entry name" value="TRANSPOSON-ENCODED PROTEIN WITH RIBONUCLEASE H-LIKE AND RETROVIRUS ZINC FINGER-LIKE DOMAINS"/>
    <property type="match status" value="1"/>
</dbReference>
<comment type="caution">
    <text evidence="3">The sequence shown here is derived from an EMBL/GenBank/DDBJ whole genome shotgun (WGS) entry which is preliminary data.</text>
</comment>
<organism evidence="3 4">
    <name type="scientific">Mucuna pruriens</name>
    <name type="common">Velvet bean</name>
    <name type="synonym">Dolichos pruriens</name>
    <dbReference type="NCBI Taxonomy" id="157652"/>
    <lineage>
        <taxon>Eukaryota</taxon>
        <taxon>Viridiplantae</taxon>
        <taxon>Streptophyta</taxon>
        <taxon>Embryophyta</taxon>
        <taxon>Tracheophyta</taxon>
        <taxon>Spermatophyta</taxon>
        <taxon>Magnoliopsida</taxon>
        <taxon>eudicotyledons</taxon>
        <taxon>Gunneridae</taxon>
        <taxon>Pentapetalae</taxon>
        <taxon>rosids</taxon>
        <taxon>fabids</taxon>
        <taxon>Fabales</taxon>
        <taxon>Fabaceae</taxon>
        <taxon>Papilionoideae</taxon>
        <taxon>50 kb inversion clade</taxon>
        <taxon>NPAAA clade</taxon>
        <taxon>indigoferoid/millettioid clade</taxon>
        <taxon>Phaseoleae</taxon>
        <taxon>Mucuna</taxon>
    </lineage>
</organism>
<dbReference type="InterPro" id="IPR036397">
    <property type="entry name" value="RNaseH_sf"/>
</dbReference>